<dbReference type="STRING" id="930991.A0A0D0DZK0"/>
<evidence type="ECO:0000256" key="1">
    <source>
        <dbReference type="SAM" id="MobiDB-lite"/>
    </source>
</evidence>
<evidence type="ECO:0000313" key="3">
    <source>
        <dbReference type="Proteomes" id="UP000054538"/>
    </source>
</evidence>
<reference evidence="3" key="2">
    <citation type="submission" date="2015-01" db="EMBL/GenBank/DDBJ databases">
        <title>Evolutionary Origins and Diversification of the Mycorrhizal Mutualists.</title>
        <authorList>
            <consortium name="DOE Joint Genome Institute"/>
            <consortium name="Mycorrhizal Genomics Consortium"/>
            <person name="Kohler A."/>
            <person name="Kuo A."/>
            <person name="Nagy L.G."/>
            <person name="Floudas D."/>
            <person name="Copeland A."/>
            <person name="Barry K.W."/>
            <person name="Cichocki N."/>
            <person name="Veneault-Fourrey C."/>
            <person name="LaButti K."/>
            <person name="Lindquist E.A."/>
            <person name="Lipzen A."/>
            <person name="Lundell T."/>
            <person name="Morin E."/>
            <person name="Murat C."/>
            <person name="Riley R."/>
            <person name="Ohm R."/>
            <person name="Sun H."/>
            <person name="Tunlid A."/>
            <person name="Henrissat B."/>
            <person name="Grigoriev I.V."/>
            <person name="Hibbett D.S."/>
            <person name="Martin F."/>
        </authorList>
    </citation>
    <scope>NUCLEOTIDE SEQUENCE [LARGE SCALE GENOMIC DNA]</scope>
    <source>
        <strain evidence="3">Ve08.2h10</strain>
    </source>
</reference>
<feature type="compositionally biased region" description="Polar residues" evidence="1">
    <location>
        <begin position="20"/>
        <end position="29"/>
    </location>
</feature>
<keyword evidence="3" id="KW-1185">Reference proteome</keyword>
<sequence>MSSAFEHPQSDGATEHENRTINSDATSQCVAPHPRDRATKLPAIESKFAINTQHVRKQLDTHPPFVLNYDRMPRCMVRNIEPECLGIRVFAQRMNGAIMRVHDTAFSARLKQTELANRKRKESVFIKGDLVYPSTANLTLPNARARKLAPKFVGPF</sequence>
<evidence type="ECO:0000313" key="2">
    <source>
        <dbReference type="EMBL" id="KIK95986.1"/>
    </source>
</evidence>
<protein>
    <submittedName>
        <fullName evidence="2">Uncharacterized protein</fullName>
    </submittedName>
</protein>
<name>A0A0D0DZK0_9AGAM</name>
<dbReference type="OrthoDB" id="2674475at2759"/>
<accession>A0A0D0DZK0</accession>
<feature type="region of interest" description="Disordered" evidence="1">
    <location>
        <begin position="1"/>
        <end position="35"/>
    </location>
</feature>
<dbReference type="Proteomes" id="UP000054538">
    <property type="component" value="Unassembled WGS sequence"/>
</dbReference>
<dbReference type="AlphaFoldDB" id="A0A0D0DZK0"/>
<dbReference type="HOGENOM" id="CLU_142395_1_0_1"/>
<dbReference type="InParanoid" id="A0A0D0DZK0"/>
<reference evidence="2 3" key="1">
    <citation type="submission" date="2014-04" db="EMBL/GenBank/DDBJ databases">
        <authorList>
            <consortium name="DOE Joint Genome Institute"/>
            <person name="Kuo A."/>
            <person name="Kohler A."/>
            <person name="Jargeat P."/>
            <person name="Nagy L.G."/>
            <person name="Floudas D."/>
            <person name="Copeland A."/>
            <person name="Barry K.W."/>
            <person name="Cichocki N."/>
            <person name="Veneault-Fourrey C."/>
            <person name="LaButti K."/>
            <person name="Lindquist E.A."/>
            <person name="Lipzen A."/>
            <person name="Lundell T."/>
            <person name="Morin E."/>
            <person name="Murat C."/>
            <person name="Sun H."/>
            <person name="Tunlid A."/>
            <person name="Henrissat B."/>
            <person name="Grigoriev I.V."/>
            <person name="Hibbett D.S."/>
            <person name="Martin F."/>
            <person name="Nordberg H.P."/>
            <person name="Cantor M.N."/>
            <person name="Hua S.X."/>
        </authorList>
    </citation>
    <scope>NUCLEOTIDE SEQUENCE [LARGE SCALE GENOMIC DNA]</scope>
    <source>
        <strain evidence="2 3">Ve08.2h10</strain>
    </source>
</reference>
<organism evidence="2 3">
    <name type="scientific">Paxillus rubicundulus Ve08.2h10</name>
    <dbReference type="NCBI Taxonomy" id="930991"/>
    <lineage>
        <taxon>Eukaryota</taxon>
        <taxon>Fungi</taxon>
        <taxon>Dikarya</taxon>
        <taxon>Basidiomycota</taxon>
        <taxon>Agaricomycotina</taxon>
        <taxon>Agaricomycetes</taxon>
        <taxon>Agaricomycetidae</taxon>
        <taxon>Boletales</taxon>
        <taxon>Paxilineae</taxon>
        <taxon>Paxillaceae</taxon>
        <taxon>Paxillus</taxon>
    </lineage>
</organism>
<gene>
    <name evidence="2" type="ORF">PAXRUDRAFT_139480</name>
</gene>
<dbReference type="EMBL" id="KN825010">
    <property type="protein sequence ID" value="KIK95986.1"/>
    <property type="molecule type" value="Genomic_DNA"/>
</dbReference>
<proteinExistence type="predicted"/>